<dbReference type="InterPro" id="IPR018513">
    <property type="entry name" value="Cell_synthase_bac"/>
</dbReference>
<proteinExistence type="predicted"/>
<dbReference type="GO" id="GO:0006011">
    <property type="term" value="P:UDP-alpha-D-glucose metabolic process"/>
    <property type="evidence" value="ECO:0007669"/>
    <property type="project" value="InterPro"/>
</dbReference>
<dbReference type="Pfam" id="PF13385">
    <property type="entry name" value="Laminin_G_3"/>
    <property type="match status" value="1"/>
</dbReference>
<dbReference type="Gene3D" id="2.60.120.260">
    <property type="entry name" value="Galactose-binding domain-like"/>
    <property type="match status" value="2"/>
</dbReference>
<evidence type="ECO:0000256" key="6">
    <source>
        <dbReference type="SAM" id="Phobius"/>
    </source>
</evidence>
<keyword evidence="3 6" id="KW-0812">Transmembrane</keyword>
<dbReference type="PANTHER" id="PTHR39083">
    <property type="entry name" value="CYCLIC DI-GMP-BINDING PROTEIN"/>
    <property type="match status" value="1"/>
</dbReference>
<comment type="subcellular location">
    <subcellularLocation>
        <location evidence="1">Cell membrane</location>
        <topology evidence="1">Single-pass membrane protein</topology>
    </subcellularLocation>
</comment>
<organism evidence="7">
    <name type="scientific">hydrothermal vent metagenome</name>
    <dbReference type="NCBI Taxonomy" id="652676"/>
    <lineage>
        <taxon>unclassified sequences</taxon>
        <taxon>metagenomes</taxon>
        <taxon>ecological metagenomes</taxon>
    </lineage>
</organism>
<keyword evidence="5 6" id="KW-0472">Membrane</keyword>
<dbReference type="SUPFAM" id="SSF49899">
    <property type="entry name" value="Concanavalin A-like lectins/glucanases"/>
    <property type="match status" value="1"/>
</dbReference>
<evidence type="ECO:0000313" key="7">
    <source>
        <dbReference type="EMBL" id="SFV75675.1"/>
    </source>
</evidence>
<name>A0A1W1D4X0_9ZZZZ</name>
<keyword evidence="2" id="KW-1003">Cell membrane</keyword>
<dbReference type="EMBL" id="FPHP01000045">
    <property type="protein sequence ID" value="SFV75675.1"/>
    <property type="molecule type" value="Genomic_DNA"/>
</dbReference>
<evidence type="ECO:0000256" key="1">
    <source>
        <dbReference type="ARBA" id="ARBA00004162"/>
    </source>
</evidence>
<dbReference type="InterPro" id="IPR013320">
    <property type="entry name" value="ConA-like_dom_sf"/>
</dbReference>
<sequence length="957" mass="111386">MLRFFVLLLMMVSFLYGAQKQKVIHIKHLQDGSMLVRVALNYANPRELSRRLRGSDGIMDIHLPIPGNWKVLSAQGYLSYSPSVLLLKDHSSGVITFNNVNIKQFKLFKYMNVGVKFKINPKYIKDYNDLRIEIIQHYTDKCENNSNSQLWTDINLVDSYIEYHIIKTPIPEEIQSLTTHMIDSKQYELEPLNYVVSKNPNDEELRYYALLTGAAANAIKYRMAPISVSHQIDLKKHNILITTKKEAKKELSILRYKYLFEYDPLFALKFNNEKYEPITAQNIEVQPSQFGLKITKKNALAFKSVYFNKGKIAISHLPIEDKKSVTVSFWFKSDDTTQNAILFGFENYALVLDKNKIGFQTNQRDLYGARVRNIGKKWHHIVAVFDAHNIHRNSIYLDGKRLILKQLKKRTIASTFSSFAFIGGRLIDDLRNFKGYIDQFYFFDEKLPSLFIKKMYKLAKKYKKQNYDESLFIGEKILYDVNVLRNPYLPQKAILVIAPKEKKDIENVLYGLYKKDLSFYFRQGLNITQTKIPPKAKAYSAKNYIPVDTKIYFSDLGYKTQVLKGWYPPSIAIKFNVYPDHHFGDKERIKTYLNYVFPSTVNEDSVANMFLNGKFAQQIKIMDAVSSESLSLKTGGLFDTKHQQKLPAFLLDKGHNTLKFEFSLVPKSSGYCSVTNSENLLVMIMDDSYFILPQSKRWIEMPYMQYIHSSAYPYSIYPDLQDTQLVLANNDTQTIASAMNFVFFLAQEIQGFPFYINITQNPKHIQKEKQLIFFGTISDSLLQKISQNGPIPFSKSKIEKAYPFVHRFVTQKSIVDDDRLKKYRFLMKVKETNELDTNLLVEMFQSPYDDEKTVLMFVAQTPQLLNKSVKSLLAFENRHFFNGDALIYNADMEEGVSFDIKKKYVLSSMNWLDTMSLLIGMDPWFYLSFLVITLIMIGWIAKVLLKDFKKRIHKHVE</sequence>
<dbReference type="AlphaFoldDB" id="A0A1W1D4X0"/>
<protein>
    <submittedName>
        <fullName evidence="7">Cyclic di-GMP binding protein</fullName>
    </submittedName>
</protein>
<gene>
    <name evidence="7" type="ORF">MNB_SM-3-1111</name>
</gene>
<evidence type="ECO:0000256" key="4">
    <source>
        <dbReference type="ARBA" id="ARBA00022989"/>
    </source>
</evidence>
<dbReference type="Pfam" id="PF03170">
    <property type="entry name" value="BcsB"/>
    <property type="match status" value="2"/>
</dbReference>
<dbReference type="Gene3D" id="2.60.120.200">
    <property type="match status" value="1"/>
</dbReference>
<dbReference type="PANTHER" id="PTHR39083:SF1">
    <property type="entry name" value="CYCLIC DI-GMP-BINDING PROTEIN"/>
    <property type="match status" value="1"/>
</dbReference>
<accession>A0A1W1D4X0</accession>
<evidence type="ECO:0000256" key="5">
    <source>
        <dbReference type="ARBA" id="ARBA00023136"/>
    </source>
</evidence>
<dbReference type="GO" id="GO:0005886">
    <property type="term" value="C:plasma membrane"/>
    <property type="evidence" value="ECO:0007669"/>
    <property type="project" value="UniProtKB-SubCell"/>
</dbReference>
<reference evidence="7" key="1">
    <citation type="submission" date="2016-10" db="EMBL/GenBank/DDBJ databases">
        <authorList>
            <person name="de Groot N.N."/>
        </authorList>
    </citation>
    <scope>NUCLEOTIDE SEQUENCE</scope>
</reference>
<keyword evidence="4 6" id="KW-1133">Transmembrane helix</keyword>
<evidence type="ECO:0000256" key="2">
    <source>
        <dbReference type="ARBA" id="ARBA00022475"/>
    </source>
</evidence>
<feature type="transmembrane region" description="Helical" evidence="6">
    <location>
        <begin position="924"/>
        <end position="945"/>
    </location>
</feature>
<evidence type="ECO:0000256" key="3">
    <source>
        <dbReference type="ARBA" id="ARBA00022692"/>
    </source>
</evidence>